<dbReference type="AlphaFoldDB" id="A0A2D3VGB9"/>
<evidence type="ECO:0000256" key="1">
    <source>
        <dbReference type="SAM" id="MobiDB-lite"/>
    </source>
</evidence>
<accession>A0A2D3VGB9</accession>
<feature type="compositionally biased region" description="Polar residues" evidence="1">
    <location>
        <begin position="103"/>
        <end position="115"/>
    </location>
</feature>
<proteinExistence type="predicted"/>
<name>A0A2D3VGB9_9PEZI</name>
<reference evidence="2 3" key="1">
    <citation type="submission" date="2016-03" db="EMBL/GenBank/DDBJ databases">
        <authorList>
            <person name="Ploux O."/>
        </authorList>
    </citation>
    <scope>NUCLEOTIDE SEQUENCE [LARGE SCALE GENOMIC DNA]</scope>
    <source>
        <strain evidence="2 3">URUG2</strain>
    </source>
</reference>
<dbReference type="Proteomes" id="UP000225277">
    <property type="component" value="Unassembled WGS sequence"/>
</dbReference>
<gene>
    <name evidence="2" type="ORF">RCC_05577</name>
</gene>
<feature type="region of interest" description="Disordered" evidence="1">
    <location>
        <begin position="95"/>
        <end position="115"/>
    </location>
</feature>
<sequence>MSNPRCIDAVISAAKDLVHGSVAKDRIIIQTMTVEDKKSVMVELARSSRGGELAGLRVWMGCEGSTRPLVWDCSHDGIGVFTLWDAMHIEHDQRRGHEGEVGSTLSSGTSCASRI</sequence>
<evidence type="ECO:0000313" key="2">
    <source>
        <dbReference type="EMBL" id="CZT19723.1"/>
    </source>
</evidence>
<dbReference type="EMBL" id="FJUY01000008">
    <property type="protein sequence ID" value="CZT19723.1"/>
    <property type="molecule type" value="Genomic_DNA"/>
</dbReference>
<dbReference type="RefSeq" id="XP_023626613.1">
    <property type="nucleotide sequence ID" value="XM_023770845.1"/>
</dbReference>
<evidence type="ECO:0000313" key="3">
    <source>
        <dbReference type="Proteomes" id="UP000225277"/>
    </source>
</evidence>
<dbReference type="GeneID" id="35600732"/>
<keyword evidence="3" id="KW-1185">Reference proteome</keyword>
<organism evidence="2 3">
    <name type="scientific">Ramularia collo-cygni</name>
    <dbReference type="NCBI Taxonomy" id="112498"/>
    <lineage>
        <taxon>Eukaryota</taxon>
        <taxon>Fungi</taxon>
        <taxon>Dikarya</taxon>
        <taxon>Ascomycota</taxon>
        <taxon>Pezizomycotina</taxon>
        <taxon>Dothideomycetes</taxon>
        <taxon>Dothideomycetidae</taxon>
        <taxon>Mycosphaerellales</taxon>
        <taxon>Mycosphaerellaceae</taxon>
        <taxon>Ramularia</taxon>
    </lineage>
</organism>
<protein>
    <submittedName>
        <fullName evidence="2">Uncharacterized protein</fullName>
    </submittedName>
</protein>